<gene>
    <name evidence="2" type="ORF">DXU93_14320</name>
</gene>
<feature type="transmembrane region" description="Helical" evidence="1">
    <location>
        <begin position="121"/>
        <end position="139"/>
    </location>
</feature>
<dbReference type="AlphaFoldDB" id="A0A3E1EUJ2"/>
<proteinExistence type="predicted"/>
<feature type="transmembrane region" description="Helical" evidence="1">
    <location>
        <begin position="177"/>
        <end position="198"/>
    </location>
</feature>
<evidence type="ECO:0000313" key="3">
    <source>
        <dbReference type="Proteomes" id="UP000257127"/>
    </source>
</evidence>
<keyword evidence="3" id="KW-1185">Reference proteome</keyword>
<feature type="transmembrane region" description="Helical" evidence="1">
    <location>
        <begin position="7"/>
        <end position="27"/>
    </location>
</feature>
<evidence type="ECO:0000256" key="1">
    <source>
        <dbReference type="SAM" id="Phobius"/>
    </source>
</evidence>
<feature type="transmembrane region" description="Helical" evidence="1">
    <location>
        <begin position="97"/>
        <end position="114"/>
    </location>
</feature>
<evidence type="ECO:0000313" key="2">
    <source>
        <dbReference type="EMBL" id="RFC53239.1"/>
    </source>
</evidence>
<keyword evidence="1" id="KW-0472">Membrane</keyword>
<dbReference type="RefSeq" id="WP_116881994.1">
    <property type="nucleotide sequence ID" value="NZ_QURB01000011.1"/>
</dbReference>
<reference evidence="2 3" key="1">
    <citation type="submission" date="2018-08" db="EMBL/GenBank/DDBJ databases">
        <title>The draft genome squence of Brumimicrobium sp. N62.</title>
        <authorList>
            <person name="Du Z.-J."/>
            <person name="Luo H.-R."/>
        </authorList>
    </citation>
    <scope>NUCLEOTIDE SEQUENCE [LARGE SCALE GENOMIC DNA]</scope>
    <source>
        <strain evidence="2 3">N62</strain>
    </source>
</reference>
<accession>A0A3E1EUJ2</accession>
<protein>
    <recommendedName>
        <fullName evidence="4">Lysoplasmalogenase</fullName>
    </recommendedName>
</protein>
<dbReference type="Proteomes" id="UP000257127">
    <property type="component" value="Unassembled WGS sequence"/>
</dbReference>
<dbReference type="OrthoDB" id="1467281at2"/>
<keyword evidence="1" id="KW-1133">Transmembrane helix</keyword>
<keyword evidence="1" id="KW-0812">Transmembrane</keyword>
<dbReference type="EMBL" id="QURB01000011">
    <property type="protein sequence ID" value="RFC53239.1"/>
    <property type="molecule type" value="Genomic_DNA"/>
</dbReference>
<evidence type="ECO:0008006" key="4">
    <source>
        <dbReference type="Google" id="ProtNLM"/>
    </source>
</evidence>
<name>A0A3E1EUJ2_9FLAO</name>
<feature type="transmembrane region" description="Helical" evidence="1">
    <location>
        <begin position="57"/>
        <end position="77"/>
    </location>
</feature>
<sequence>MERLQKIVTLSCLIYTLYGLSSFFQLGTFVPPIPLKPFLFLTFLIAYLVSSSFKEFNLLKIFTSFWLLSLIFVGQYFVEVFFDYQTVECYLRNVEPLVLIGSVLGFISVIFKLSYTIGLGFFKSAIPVLGIVLLFSFSPNLDDHLVYDFVIIAFAFIFYLYDCLNQVGIVETKQKEIILLLQGVAVLTFIERMTYIVLAY</sequence>
<feature type="transmembrane region" description="Helical" evidence="1">
    <location>
        <begin position="33"/>
        <end position="50"/>
    </location>
</feature>
<organism evidence="2 3">
    <name type="scientific">Brumimicrobium aurantiacum</name>
    <dbReference type="NCBI Taxonomy" id="1737063"/>
    <lineage>
        <taxon>Bacteria</taxon>
        <taxon>Pseudomonadati</taxon>
        <taxon>Bacteroidota</taxon>
        <taxon>Flavobacteriia</taxon>
        <taxon>Flavobacteriales</taxon>
        <taxon>Crocinitomicaceae</taxon>
        <taxon>Brumimicrobium</taxon>
    </lineage>
</organism>
<comment type="caution">
    <text evidence="2">The sequence shown here is derived from an EMBL/GenBank/DDBJ whole genome shotgun (WGS) entry which is preliminary data.</text>
</comment>
<feature type="transmembrane region" description="Helical" evidence="1">
    <location>
        <begin position="145"/>
        <end position="165"/>
    </location>
</feature>